<evidence type="ECO:0000313" key="8">
    <source>
        <dbReference type="EMBL" id="VAW57312.1"/>
    </source>
</evidence>
<dbReference type="SUPFAM" id="SSF53623">
    <property type="entry name" value="MurD-like peptide ligases, catalytic domain"/>
    <property type="match status" value="1"/>
</dbReference>
<reference evidence="8" key="1">
    <citation type="submission" date="2018-06" db="EMBL/GenBank/DDBJ databases">
        <authorList>
            <person name="Zhirakovskaya E."/>
        </authorList>
    </citation>
    <scope>NUCLEOTIDE SEQUENCE</scope>
</reference>
<keyword evidence="3" id="KW-0479">Metal-binding</keyword>
<gene>
    <name evidence="8" type="ORF">MNBD_GAMMA07-112</name>
</gene>
<sequence>HNVENIAWEKAGIMRPHKPSVISLFQPPKSLLRHAQENNVPLVRLGQDYLYQGVSKNHWQLNWQNNHFADLPMPALKGGFQLQNASAAIMAIDLLNLTPKISSNAVAKGLQQVTLAGRYQQINENPLVTVDVAHNRQSADKLAELLNDTPNAGKTIGIVAMLGDKAIADVLNAVKSEIDHWVSAGLFVERGMTSKNMAQAVRNVQSNVKLSACETVSEACAQALALAQENDRIIVFGSFYTVAEAIMFIKTNKAK</sequence>
<comment type="similarity">
    <text evidence="1">Belongs to the folylpolyglutamate synthase family.</text>
</comment>
<keyword evidence="2 8" id="KW-0436">Ligase</keyword>
<dbReference type="GO" id="GO:0046872">
    <property type="term" value="F:metal ion binding"/>
    <property type="evidence" value="ECO:0007669"/>
    <property type="project" value="UniProtKB-KW"/>
</dbReference>
<accession>A0A3B0X1B3</accession>
<evidence type="ECO:0000259" key="7">
    <source>
        <dbReference type="Pfam" id="PF02875"/>
    </source>
</evidence>
<dbReference type="SUPFAM" id="SSF53244">
    <property type="entry name" value="MurD-like peptide ligases, peptide-binding domain"/>
    <property type="match status" value="1"/>
</dbReference>
<dbReference type="Gene3D" id="3.90.190.20">
    <property type="entry name" value="Mur ligase, C-terminal domain"/>
    <property type="match status" value="1"/>
</dbReference>
<evidence type="ECO:0000256" key="5">
    <source>
        <dbReference type="ARBA" id="ARBA00022840"/>
    </source>
</evidence>
<keyword evidence="6" id="KW-0460">Magnesium</keyword>
<name>A0A3B0X1B3_9ZZZZ</name>
<feature type="non-terminal residue" evidence="8">
    <location>
        <position position="1"/>
    </location>
</feature>
<dbReference type="InterPro" id="IPR001645">
    <property type="entry name" value="Folylpolyglutamate_synth"/>
</dbReference>
<protein>
    <submittedName>
        <fullName evidence="8">Dihydrofolate synthase @ Folylpolyglutamate synthase</fullName>
        <ecNumber evidence="8">6.3.2.12</ecNumber>
        <ecNumber evidence="8">6.3.2.17</ecNumber>
    </submittedName>
</protein>
<dbReference type="PANTHER" id="PTHR11136:SF0">
    <property type="entry name" value="DIHYDROFOLATE SYNTHETASE-RELATED"/>
    <property type="match status" value="1"/>
</dbReference>
<keyword evidence="4" id="KW-0547">Nucleotide-binding</keyword>
<evidence type="ECO:0000256" key="4">
    <source>
        <dbReference type="ARBA" id="ARBA00022741"/>
    </source>
</evidence>
<dbReference type="EC" id="6.3.2.12" evidence="8"/>
<dbReference type="InterPro" id="IPR036615">
    <property type="entry name" value="Mur_ligase_C_dom_sf"/>
</dbReference>
<keyword evidence="5" id="KW-0067">ATP-binding</keyword>
<dbReference type="Pfam" id="PF02875">
    <property type="entry name" value="Mur_ligase_C"/>
    <property type="match status" value="1"/>
</dbReference>
<proteinExistence type="inferred from homology"/>
<feature type="domain" description="Mur ligase C-terminal" evidence="7">
    <location>
        <begin position="117"/>
        <end position="239"/>
    </location>
</feature>
<dbReference type="InterPro" id="IPR036565">
    <property type="entry name" value="Mur-like_cat_sf"/>
</dbReference>
<dbReference type="EMBL" id="UOFF01000369">
    <property type="protein sequence ID" value="VAW57312.1"/>
    <property type="molecule type" value="Genomic_DNA"/>
</dbReference>
<dbReference type="EC" id="6.3.2.17" evidence="8"/>
<evidence type="ECO:0000256" key="3">
    <source>
        <dbReference type="ARBA" id="ARBA00022723"/>
    </source>
</evidence>
<dbReference type="GO" id="GO:0005524">
    <property type="term" value="F:ATP binding"/>
    <property type="evidence" value="ECO:0007669"/>
    <property type="project" value="UniProtKB-KW"/>
</dbReference>
<dbReference type="Gene3D" id="3.40.1190.10">
    <property type="entry name" value="Mur-like, catalytic domain"/>
    <property type="match status" value="1"/>
</dbReference>
<organism evidence="8">
    <name type="scientific">hydrothermal vent metagenome</name>
    <dbReference type="NCBI Taxonomy" id="652676"/>
    <lineage>
        <taxon>unclassified sequences</taxon>
        <taxon>metagenomes</taxon>
        <taxon>ecological metagenomes</taxon>
    </lineage>
</organism>
<dbReference type="PANTHER" id="PTHR11136">
    <property type="entry name" value="FOLYLPOLYGLUTAMATE SYNTHASE-RELATED"/>
    <property type="match status" value="1"/>
</dbReference>
<dbReference type="AlphaFoldDB" id="A0A3B0X1B3"/>
<evidence type="ECO:0000256" key="1">
    <source>
        <dbReference type="ARBA" id="ARBA00008276"/>
    </source>
</evidence>
<evidence type="ECO:0000256" key="6">
    <source>
        <dbReference type="ARBA" id="ARBA00022842"/>
    </source>
</evidence>
<dbReference type="GO" id="GO:0004326">
    <property type="term" value="F:tetrahydrofolylpolyglutamate synthase activity"/>
    <property type="evidence" value="ECO:0007669"/>
    <property type="project" value="UniProtKB-EC"/>
</dbReference>
<dbReference type="GO" id="GO:0008841">
    <property type="term" value="F:dihydrofolate synthase activity"/>
    <property type="evidence" value="ECO:0007669"/>
    <property type="project" value="UniProtKB-EC"/>
</dbReference>
<dbReference type="GO" id="GO:0005737">
    <property type="term" value="C:cytoplasm"/>
    <property type="evidence" value="ECO:0007669"/>
    <property type="project" value="TreeGrafter"/>
</dbReference>
<evidence type="ECO:0000256" key="2">
    <source>
        <dbReference type="ARBA" id="ARBA00022598"/>
    </source>
</evidence>
<dbReference type="InterPro" id="IPR004101">
    <property type="entry name" value="Mur_ligase_C"/>
</dbReference>